<sequence length="67" mass="7996">MKIYDHKSSLIYQNEKNCAGEMVYLKKIKWGCEVRFNSIFSIQINFAIKKYSNQLCKTKLFLIIELK</sequence>
<dbReference type="Proteomes" id="UP000276133">
    <property type="component" value="Unassembled WGS sequence"/>
</dbReference>
<protein>
    <submittedName>
        <fullName evidence="1">Uncharacterized protein</fullName>
    </submittedName>
</protein>
<evidence type="ECO:0000313" key="2">
    <source>
        <dbReference type="Proteomes" id="UP000276133"/>
    </source>
</evidence>
<name>A0A3M7T5H4_BRAPC</name>
<keyword evidence="2" id="KW-1185">Reference proteome</keyword>
<gene>
    <name evidence="1" type="ORF">BpHYR1_008843</name>
</gene>
<accession>A0A3M7T5H4</accession>
<dbReference type="AlphaFoldDB" id="A0A3M7T5H4"/>
<proteinExistence type="predicted"/>
<reference evidence="1 2" key="1">
    <citation type="journal article" date="2018" name="Sci. Rep.">
        <title>Genomic signatures of local adaptation to the degree of environmental predictability in rotifers.</title>
        <authorList>
            <person name="Franch-Gras L."/>
            <person name="Hahn C."/>
            <person name="Garcia-Roger E.M."/>
            <person name="Carmona M.J."/>
            <person name="Serra M."/>
            <person name="Gomez A."/>
        </authorList>
    </citation>
    <scope>NUCLEOTIDE SEQUENCE [LARGE SCALE GENOMIC DNA]</scope>
    <source>
        <strain evidence="1">HYR1</strain>
    </source>
</reference>
<organism evidence="1 2">
    <name type="scientific">Brachionus plicatilis</name>
    <name type="common">Marine rotifer</name>
    <name type="synonym">Brachionus muelleri</name>
    <dbReference type="NCBI Taxonomy" id="10195"/>
    <lineage>
        <taxon>Eukaryota</taxon>
        <taxon>Metazoa</taxon>
        <taxon>Spiralia</taxon>
        <taxon>Gnathifera</taxon>
        <taxon>Rotifera</taxon>
        <taxon>Eurotatoria</taxon>
        <taxon>Monogononta</taxon>
        <taxon>Pseudotrocha</taxon>
        <taxon>Ploima</taxon>
        <taxon>Brachionidae</taxon>
        <taxon>Brachionus</taxon>
    </lineage>
</organism>
<dbReference type="EMBL" id="REGN01000256">
    <property type="protein sequence ID" value="RNA43205.1"/>
    <property type="molecule type" value="Genomic_DNA"/>
</dbReference>
<comment type="caution">
    <text evidence="1">The sequence shown here is derived from an EMBL/GenBank/DDBJ whole genome shotgun (WGS) entry which is preliminary data.</text>
</comment>
<evidence type="ECO:0000313" key="1">
    <source>
        <dbReference type="EMBL" id="RNA43205.1"/>
    </source>
</evidence>